<evidence type="ECO:0008006" key="3">
    <source>
        <dbReference type="Google" id="ProtNLM"/>
    </source>
</evidence>
<reference evidence="2" key="1">
    <citation type="journal article" date="2019" name="Int. J. Syst. Evol. Microbiol.">
        <title>The Global Catalogue of Microorganisms (GCM) 10K type strain sequencing project: providing services to taxonomists for standard genome sequencing and annotation.</title>
        <authorList>
            <consortium name="The Broad Institute Genomics Platform"/>
            <consortium name="The Broad Institute Genome Sequencing Center for Infectious Disease"/>
            <person name="Wu L."/>
            <person name="Ma J."/>
        </authorList>
    </citation>
    <scope>NUCLEOTIDE SEQUENCE [LARGE SCALE GENOMIC DNA]</scope>
    <source>
        <strain evidence="2">CGMCC 4.7152</strain>
    </source>
</reference>
<proteinExistence type="predicted"/>
<accession>A0ABV9WIZ3</accession>
<evidence type="ECO:0000313" key="2">
    <source>
        <dbReference type="Proteomes" id="UP001595912"/>
    </source>
</evidence>
<comment type="caution">
    <text evidence="1">The sequence shown here is derived from an EMBL/GenBank/DDBJ whole genome shotgun (WGS) entry which is preliminary data.</text>
</comment>
<dbReference type="RefSeq" id="WP_380128721.1">
    <property type="nucleotide sequence ID" value="NZ_JBHSIU010000130.1"/>
</dbReference>
<protein>
    <recommendedName>
        <fullName evidence="3">DUF4034 domain-containing protein</fullName>
    </recommendedName>
</protein>
<gene>
    <name evidence="1" type="ORF">ACFPIJ_60935</name>
</gene>
<name>A0ABV9WIZ3_9ACTN</name>
<sequence length="326" mass="35727">MFFHGPVPPVPDKDDALDDHELRAARGRAAAGYWLPAQAVIAAAGTDWERRGHRIAVLGANAATDSAWLDAWQAAASDDPTAVTVSASTLTARAKNARGTAAASRTSAAQFRRFDELSELAMVQARRAVELDRADPTPCTILCRAMFSRGDQHGFHEALEEGRRRDPFEFGLNVMAVNFHCAKWYGSHDAMFAVARAAATAAPPGAGVAMLPLFAHFEYAMREYTWGEVTTQGLAQTHAYFRDPDVQREIDACAAKWRALGPPSHPNAILCDNWLAIAYSLGARRRDCKAVFDRIGPYAATHTWAYFYGSQAGGFLANWRWANRVD</sequence>
<organism evidence="1 2">
    <name type="scientific">Dactylosporangium cerinum</name>
    <dbReference type="NCBI Taxonomy" id="1434730"/>
    <lineage>
        <taxon>Bacteria</taxon>
        <taxon>Bacillati</taxon>
        <taxon>Actinomycetota</taxon>
        <taxon>Actinomycetes</taxon>
        <taxon>Micromonosporales</taxon>
        <taxon>Micromonosporaceae</taxon>
        <taxon>Dactylosporangium</taxon>
    </lineage>
</organism>
<evidence type="ECO:0000313" key="1">
    <source>
        <dbReference type="EMBL" id="MFC5008069.1"/>
    </source>
</evidence>
<dbReference type="Proteomes" id="UP001595912">
    <property type="component" value="Unassembled WGS sequence"/>
</dbReference>
<keyword evidence="2" id="KW-1185">Reference proteome</keyword>
<dbReference type="EMBL" id="JBHSIU010000130">
    <property type="protein sequence ID" value="MFC5008069.1"/>
    <property type="molecule type" value="Genomic_DNA"/>
</dbReference>